<accession>A0A6A5YI08</accession>
<organism evidence="2 3">
    <name type="scientific">Lophiotrema nucula</name>
    <dbReference type="NCBI Taxonomy" id="690887"/>
    <lineage>
        <taxon>Eukaryota</taxon>
        <taxon>Fungi</taxon>
        <taxon>Dikarya</taxon>
        <taxon>Ascomycota</taxon>
        <taxon>Pezizomycotina</taxon>
        <taxon>Dothideomycetes</taxon>
        <taxon>Pleosporomycetidae</taxon>
        <taxon>Pleosporales</taxon>
        <taxon>Lophiotremataceae</taxon>
        <taxon>Lophiotrema</taxon>
    </lineage>
</organism>
<reference evidence="2" key="1">
    <citation type="journal article" date="2020" name="Stud. Mycol.">
        <title>101 Dothideomycetes genomes: a test case for predicting lifestyles and emergence of pathogens.</title>
        <authorList>
            <person name="Haridas S."/>
            <person name="Albert R."/>
            <person name="Binder M."/>
            <person name="Bloem J."/>
            <person name="Labutti K."/>
            <person name="Salamov A."/>
            <person name="Andreopoulos B."/>
            <person name="Baker S."/>
            <person name="Barry K."/>
            <person name="Bills G."/>
            <person name="Bluhm B."/>
            <person name="Cannon C."/>
            <person name="Castanera R."/>
            <person name="Culley D."/>
            <person name="Daum C."/>
            <person name="Ezra D."/>
            <person name="Gonzalez J."/>
            <person name="Henrissat B."/>
            <person name="Kuo A."/>
            <person name="Liang C."/>
            <person name="Lipzen A."/>
            <person name="Lutzoni F."/>
            <person name="Magnuson J."/>
            <person name="Mondo S."/>
            <person name="Nolan M."/>
            <person name="Ohm R."/>
            <person name="Pangilinan J."/>
            <person name="Park H.-J."/>
            <person name="Ramirez L."/>
            <person name="Alfaro M."/>
            <person name="Sun H."/>
            <person name="Tritt A."/>
            <person name="Yoshinaga Y."/>
            <person name="Zwiers L.-H."/>
            <person name="Turgeon B."/>
            <person name="Goodwin S."/>
            <person name="Spatafora J."/>
            <person name="Crous P."/>
            <person name="Grigoriev I."/>
        </authorList>
    </citation>
    <scope>NUCLEOTIDE SEQUENCE</scope>
    <source>
        <strain evidence="2">CBS 627.86</strain>
    </source>
</reference>
<dbReference type="PANTHER" id="PTHR37981:SF1">
    <property type="entry name" value="SGNH HYDROLASE-TYPE ESTERASE DOMAIN-CONTAINING PROTEIN"/>
    <property type="match status" value="1"/>
</dbReference>
<dbReference type="InterPro" id="IPR036514">
    <property type="entry name" value="SGNH_hydro_sf"/>
</dbReference>
<feature type="chain" id="PRO_5025477108" evidence="1">
    <location>
        <begin position="25"/>
        <end position="518"/>
    </location>
</feature>
<proteinExistence type="predicted"/>
<feature type="signal peptide" evidence="1">
    <location>
        <begin position="1"/>
        <end position="24"/>
    </location>
</feature>
<dbReference type="CDD" id="cd01823">
    <property type="entry name" value="SEST_like"/>
    <property type="match status" value="1"/>
</dbReference>
<keyword evidence="1" id="KW-0732">Signal</keyword>
<dbReference type="PANTHER" id="PTHR37981">
    <property type="entry name" value="LIPASE 2"/>
    <property type="match status" value="1"/>
</dbReference>
<dbReference type="GO" id="GO:0006629">
    <property type="term" value="P:lipid metabolic process"/>
    <property type="evidence" value="ECO:0007669"/>
    <property type="project" value="TreeGrafter"/>
</dbReference>
<dbReference type="InterPro" id="IPR037460">
    <property type="entry name" value="SEST-like"/>
</dbReference>
<protein>
    <submittedName>
        <fullName evidence="2">SGNH hydrolase-type esterase domain-containing protein</fullName>
    </submittedName>
</protein>
<gene>
    <name evidence="2" type="ORF">BDV96DRAFT_654491</name>
</gene>
<keyword evidence="2" id="KW-0378">Hydrolase</keyword>
<evidence type="ECO:0000313" key="3">
    <source>
        <dbReference type="Proteomes" id="UP000799770"/>
    </source>
</evidence>
<sequence>MRHTSHSPVLWASGLYLFFSVAYALPQQHVSKPFPDPWWDFTMIKNYAAIGDSFAAGIGVGDLRPEASAKDCSRYTGAYPLKIQEAVQAKDFQFTACSGDVSKEIKEQAKKLKRGLNLVTVSAGGNDAGFSEVLKRCIFLPGSAEGCDKALQDADDTISDPDKLEKSVTELIDTIHPLLRKPQGFIAWNLYAPFFDEAPEGCKGQQWCFLSGCQKVDLPLRKRMNELVTKINKKLVDTFDKWNKKDLEQVYPVNWGYYVKLLDGGFCEPDSDGDPKDPSNAKMAFLRPNISPHGDVDGRDVSSLGNATEQAELMARDTAGIVPDDVLKFFHPNDLGTSIQASAALGVIISAIHKRTIRPDTPTPKMCAIPAEPKHDEPDHDDDPPKKTKTLAIAADFMTAPKSLDDMKDYNQLHWMYVQADYGKGAQCRTDTVYDEWREIDRTKAVTYYPSGIKKMKLFGKDCEYRNNGKTAGRLFCGDQQIECLNDPADKDPSDVDAEKGNYKCGDTTRQPVFICSW</sequence>
<dbReference type="GO" id="GO:0016788">
    <property type="term" value="F:hydrolase activity, acting on ester bonds"/>
    <property type="evidence" value="ECO:0007669"/>
    <property type="project" value="InterPro"/>
</dbReference>
<dbReference type="SUPFAM" id="SSF52266">
    <property type="entry name" value="SGNH hydrolase"/>
    <property type="match status" value="1"/>
</dbReference>
<dbReference type="Gene3D" id="3.40.50.1110">
    <property type="entry name" value="SGNH hydrolase"/>
    <property type="match status" value="1"/>
</dbReference>
<keyword evidence="3" id="KW-1185">Reference proteome</keyword>
<dbReference type="Proteomes" id="UP000799770">
    <property type="component" value="Unassembled WGS sequence"/>
</dbReference>
<name>A0A6A5YI08_9PLEO</name>
<evidence type="ECO:0000313" key="2">
    <source>
        <dbReference type="EMBL" id="KAF2106706.1"/>
    </source>
</evidence>
<dbReference type="OrthoDB" id="21678at2759"/>
<dbReference type="AlphaFoldDB" id="A0A6A5YI08"/>
<evidence type="ECO:0000256" key="1">
    <source>
        <dbReference type="SAM" id="SignalP"/>
    </source>
</evidence>
<dbReference type="EMBL" id="ML977360">
    <property type="protein sequence ID" value="KAF2106706.1"/>
    <property type="molecule type" value="Genomic_DNA"/>
</dbReference>